<protein>
    <submittedName>
        <fullName evidence="1">Uncharacterized protein</fullName>
    </submittedName>
</protein>
<dbReference type="GO" id="GO:0000139">
    <property type="term" value="C:Golgi membrane"/>
    <property type="evidence" value="ECO:0007669"/>
    <property type="project" value="TreeGrafter"/>
</dbReference>
<comment type="caution">
    <text evidence="1">The sequence shown here is derived from an EMBL/GenBank/DDBJ whole genome shotgun (WGS) entry which is preliminary data.</text>
</comment>
<dbReference type="PANTHER" id="PTHR22746:SF10">
    <property type="entry name" value="GUANINE NUCLEOTIDE EXCHANGE FACTOR SUBUNIT RIC1"/>
    <property type="match status" value="1"/>
</dbReference>
<keyword evidence="2" id="KW-1185">Reference proteome</keyword>
<evidence type="ECO:0000313" key="1">
    <source>
        <dbReference type="EMBL" id="KAJ8949273.1"/>
    </source>
</evidence>
<reference evidence="1" key="1">
    <citation type="journal article" date="2023" name="Insect Mol. Biol.">
        <title>Genome sequencing provides insights into the evolution of gene families encoding plant cell wall-degrading enzymes in longhorned beetles.</title>
        <authorList>
            <person name="Shin N.R."/>
            <person name="Okamura Y."/>
            <person name="Kirsch R."/>
            <person name="Pauchet Y."/>
        </authorList>
    </citation>
    <scope>NUCLEOTIDE SEQUENCE</scope>
    <source>
        <strain evidence="1">AMC_N1</strain>
    </source>
</reference>
<dbReference type="PANTHER" id="PTHR22746">
    <property type="entry name" value="RAB6A-GEF COMPLEX PARTNER PROTEIN 1"/>
    <property type="match status" value="1"/>
</dbReference>
<dbReference type="EMBL" id="JAPWTK010000121">
    <property type="protein sequence ID" value="KAJ8949273.1"/>
    <property type="molecule type" value="Genomic_DNA"/>
</dbReference>
<gene>
    <name evidence="1" type="ORF">NQ318_022788</name>
</gene>
<evidence type="ECO:0000313" key="2">
    <source>
        <dbReference type="Proteomes" id="UP001162162"/>
    </source>
</evidence>
<sequence length="154" mass="17863">MYFPIGWPKVIKIHEVGQGIIRQITCNRDRILFAILTDDSLAIWFCKPCVPIVFHRRSFKSLEKFGTNVIAEWKPDSSMIVIATSEGHLLFYKLEVPSDHKGLYVQTDSPHANLRRDSAELFIKETIPPLTLILSEEIMVLGWKNYWHGMYNDD</sequence>
<dbReference type="Proteomes" id="UP001162162">
    <property type="component" value="Unassembled WGS sequence"/>
</dbReference>
<accession>A0AAV8YCA8</accession>
<dbReference type="InterPro" id="IPR040096">
    <property type="entry name" value="Ric1"/>
</dbReference>
<dbReference type="GO" id="GO:0005829">
    <property type="term" value="C:cytosol"/>
    <property type="evidence" value="ECO:0007669"/>
    <property type="project" value="TreeGrafter"/>
</dbReference>
<dbReference type="GO" id="GO:0006886">
    <property type="term" value="P:intracellular protein transport"/>
    <property type="evidence" value="ECO:0007669"/>
    <property type="project" value="InterPro"/>
</dbReference>
<dbReference type="GO" id="GO:0034066">
    <property type="term" value="C:Ric1-Rgp1 guanyl-nucleotide exchange factor complex"/>
    <property type="evidence" value="ECO:0007669"/>
    <property type="project" value="InterPro"/>
</dbReference>
<name>A0AAV8YCA8_9CUCU</name>
<organism evidence="1 2">
    <name type="scientific">Aromia moschata</name>
    <dbReference type="NCBI Taxonomy" id="1265417"/>
    <lineage>
        <taxon>Eukaryota</taxon>
        <taxon>Metazoa</taxon>
        <taxon>Ecdysozoa</taxon>
        <taxon>Arthropoda</taxon>
        <taxon>Hexapoda</taxon>
        <taxon>Insecta</taxon>
        <taxon>Pterygota</taxon>
        <taxon>Neoptera</taxon>
        <taxon>Endopterygota</taxon>
        <taxon>Coleoptera</taxon>
        <taxon>Polyphaga</taxon>
        <taxon>Cucujiformia</taxon>
        <taxon>Chrysomeloidea</taxon>
        <taxon>Cerambycidae</taxon>
        <taxon>Cerambycinae</taxon>
        <taxon>Callichromatini</taxon>
        <taxon>Aromia</taxon>
    </lineage>
</organism>
<dbReference type="GO" id="GO:0042147">
    <property type="term" value="P:retrograde transport, endosome to Golgi"/>
    <property type="evidence" value="ECO:0007669"/>
    <property type="project" value="TreeGrafter"/>
</dbReference>
<dbReference type="AlphaFoldDB" id="A0AAV8YCA8"/>
<proteinExistence type="predicted"/>